<comment type="caution">
    <text evidence="1">The sequence shown here is derived from an EMBL/GenBank/DDBJ whole genome shotgun (WGS) entry which is preliminary data.</text>
</comment>
<dbReference type="EMBL" id="PGVA01000070">
    <property type="protein sequence ID" value="PLR79871.1"/>
    <property type="molecule type" value="Genomic_DNA"/>
</dbReference>
<dbReference type="EMBL" id="PGVD01000034">
    <property type="protein sequence ID" value="PLR96040.1"/>
    <property type="molecule type" value="Genomic_DNA"/>
</dbReference>
<dbReference type="Proteomes" id="UP000234951">
    <property type="component" value="Unassembled WGS sequence"/>
</dbReference>
<sequence>MFSYEQHMLVDLKRKQIEKAANEAWKFASITKENMFVKVVKNLKVSREASVLSQPPSCSEC</sequence>
<dbReference type="RefSeq" id="WP_101579238.1">
    <property type="nucleotide sequence ID" value="NZ_PGVA01000070.1"/>
</dbReference>
<reference evidence="1 3" key="1">
    <citation type="submission" date="2017-11" db="EMBL/GenBank/DDBJ databases">
        <title>Comparitive Functional Genomics of Dry Heat Resistant strains isolated from the Viking Spacecraft.</title>
        <authorList>
            <person name="Seuylemezian A."/>
            <person name="Cooper K."/>
            <person name="Vaishampayan P."/>
        </authorList>
    </citation>
    <scope>NUCLEOTIDE SEQUENCE [LARGE SCALE GENOMIC DNA]</scope>
    <source>
        <strain evidence="1 3">M4.6</strain>
    </source>
</reference>
<keyword evidence="4" id="KW-1185">Reference proteome</keyword>
<evidence type="ECO:0000313" key="1">
    <source>
        <dbReference type="EMBL" id="PLR79871.1"/>
    </source>
</evidence>
<organism evidence="1 3">
    <name type="scientific">Bacillus canaveralius</name>
    <dbReference type="NCBI Taxonomy" id="1403243"/>
    <lineage>
        <taxon>Bacteria</taxon>
        <taxon>Bacillati</taxon>
        <taxon>Bacillota</taxon>
        <taxon>Bacilli</taxon>
        <taxon>Bacillales</taxon>
        <taxon>Bacillaceae</taxon>
        <taxon>Bacillus</taxon>
    </lineage>
</organism>
<evidence type="ECO:0000313" key="4">
    <source>
        <dbReference type="Proteomes" id="UP000235114"/>
    </source>
</evidence>
<evidence type="ECO:0000313" key="3">
    <source>
        <dbReference type="Proteomes" id="UP000234951"/>
    </source>
</evidence>
<name>A0A2N5GGK9_9BACI</name>
<reference evidence="2 4" key="2">
    <citation type="submission" date="2017-12" db="EMBL/GenBank/DDBJ databases">
        <title>Comparative Functional Genomics of Dry Heat Resistant strains isolated from the Viking Spacecraft.</title>
        <authorList>
            <person name="Seuylemezian A."/>
            <person name="Cooper K."/>
            <person name="Vaishampayan P."/>
        </authorList>
    </citation>
    <scope>NUCLEOTIDE SEQUENCE [LARGE SCALE GENOMIC DNA]</scope>
    <source>
        <strain evidence="2 4">ATCC 29669</strain>
    </source>
</reference>
<accession>A0A2N5GGK9</accession>
<proteinExistence type="predicted"/>
<gene>
    <name evidence="1" type="ORF">CU635_20550</name>
    <name evidence="2" type="ORF">CVD25_13390</name>
</gene>
<evidence type="ECO:0000313" key="2">
    <source>
        <dbReference type="EMBL" id="PLR96040.1"/>
    </source>
</evidence>
<dbReference type="Proteomes" id="UP000235114">
    <property type="component" value="Unassembled WGS sequence"/>
</dbReference>
<dbReference type="AlphaFoldDB" id="A0A2N5GGK9"/>
<protein>
    <submittedName>
        <fullName evidence="1">Uncharacterized protein</fullName>
    </submittedName>
</protein>